<dbReference type="InterPro" id="IPR007045">
    <property type="entry name" value="KduI"/>
</dbReference>
<evidence type="ECO:0000256" key="4">
    <source>
        <dbReference type="ARBA" id="ARBA00022833"/>
    </source>
</evidence>
<dbReference type="AlphaFoldDB" id="A0A4U1C7V7"/>
<name>A0A4U1C7V7_9SPHI</name>
<dbReference type="InterPro" id="IPR011051">
    <property type="entry name" value="RmlC_Cupin_sf"/>
</dbReference>
<keyword evidence="8" id="KW-1185">Reference proteome</keyword>
<evidence type="ECO:0000256" key="5">
    <source>
        <dbReference type="ARBA" id="ARBA00023235"/>
    </source>
</evidence>
<dbReference type="CDD" id="cd20294">
    <property type="entry name" value="cupin_KduI_N"/>
    <property type="match status" value="1"/>
</dbReference>
<dbReference type="EC" id="5.3.1.17" evidence="6"/>
<dbReference type="PANTHER" id="PTHR38461">
    <property type="entry name" value="4-DEOXY-L-THREO-5-HEXOSULOSE-URONATE KETOL-ISOMERASE"/>
    <property type="match status" value="1"/>
</dbReference>
<dbReference type="CDD" id="cd20491">
    <property type="entry name" value="cupin_KduI_C"/>
    <property type="match status" value="1"/>
</dbReference>
<dbReference type="RefSeq" id="WP_136824705.1">
    <property type="nucleotide sequence ID" value="NZ_SWBP01000001.1"/>
</dbReference>
<dbReference type="EMBL" id="SWBP01000001">
    <property type="protein sequence ID" value="TKC00497.1"/>
    <property type="molecule type" value="Genomic_DNA"/>
</dbReference>
<comment type="catalytic activity">
    <reaction evidence="1 6">
        <text>5-dehydro-4-deoxy-D-glucuronate = 3-deoxy-D-glycero-2,5-hexodiulosonate</text>
        <dbReference type="Rhea" id="RHEA:23896"/>
        <dbReference type="ChEBI" id="CHEBI:17117"/>
        <dbReference type="ChEBI" id="CHEBI:29071"/>
        <dbReference type="EC" id="5.3.1.17"/>
    </reaction>
</comment>
<keyword evidence="4 6" id="KW-0862">Zinc</keyword>
<dbReference type="GO" id="GO:0045490">
    <property type="term" value="P:pectin catabolic process"/>
    <property type="evidence" value="ECO:0007669"/>
    <property type="project" value="UniProtKB-UniRule"/>
</dbReference>
<accession>A0A4U1C7V7</accession>
<dbReference type="GO" id="GO:0042840">
    <property type="term" value="P:D-glucuronate catabolic process"/>
    <property type="evidence" value="ECO:0007669"/>
    <property type="project" value="TreeGrafter"/>
</dbReference>
<dbReference type="OrthoDB" id="9770644at2"/>
<dbReference type="InterPro" id="IPR021120">
    <property type="entry name" value="KduI/IolB_isomerase"/>
</dbReference>
<dbReference type="PANTHER" id="PTHR38461:SF1">
    <property type="entry name" value="4-DEOXY-L-THREO-5-HEXOSULOSE-URONATE KETOL-ISOMERASE"/>
    <property type="match status" value="1"/>
</dbReference>
<feature type="binding site" evidence="6">
    <location>
        <position position="201"/>
    </location>
    <ligand>
        <name>Zn(2+)</name>
        <dbReference type="ChEBI" id="CHEBI:29105"/>
    </ligand>
</feature>
<protein>
    <recommendedName>
        <fullName evidence="6">4-deoxy-L-threo-5-hexosulose-uronate ketol-isomerase</fullName>
        <ecNumber evidence="6">5.3.1.17</ecNumber>
    </recommendedName>
    <alternativeName>
        <fullName evidence="6">5-keto-4-deoxyuronate isomerase</fullName>
    </alternativeName>
    <alternativeName>
        <fullName evidence="6">DKI isomerase</fullName>
    </alternativeName>
</protein>
<evidence type="ECO:0000256" key="1">
    <source>
        <dbReference type="ARBA" id="ARBA00000552"/>
    </source>
</evidence>
<feature type="binding site" evidence="6">
    <location>
        <position position="194"/>
    </location>
    <ligand>
        <name>Zn(2+)</name>
        <dbReference type="ChEBI" id="CHEBI:29105"/>
    </ligand>
</feature>
<dbReference type="UniPathway" id="UPA00545">
    <property type="reaction ID" value="UER00826"/>
</dbReference>
<evidence type="ECO:0000313" key="8">
    <source>
        <dbReference type="Proteomes" id="UP000308181"/>
    </source>
</evidence>
<dbReference type="Gene3D" id="2.60.120.10">
    <property type="entry name" value="Jelly Rolls"/>
    <property type="match status" value="1"/>
</dbReference>
<keyword evidence="3 6" id="KW-0479">Metal-binding</keyword>
<feature type="binding site" evidence="6">
    <location>
        <position position="243"/>
    </location>
    <ligand>
        <name>Zn(2+)</name>
        <dbReference type="ChEBI" id="CHEBI:29105"/>
    </ligand>
</feature>
<dbReference type="GO" id="GO:0008697">
    <property type="term" value="F:4-deoxy-L-threo-5-hexosulose-uronate ketol-isomerase activity"/>
    <property type="evidence" value="ECO:0007669"/>
    <property type="project" value="UniProtKB-UniRule"/>
</dbReference>
<evidence type="ECO:0000256" key="6">
    <source>
        <dbReference type="HAMAP-Rule" id="MF_00687"/>
    </source>
</evidence>
<dbReference type="PIRSF" id="PIRSF006625">
    <property type="entry name" value="KduI"/>
    <property type="match status" value="1"/>
</dbReference>
<evidence type="ECO:0000256" key="2">
    <source>
        <dbReference type="ARBA" id="ARBA00008086"/>
    </source>
</evidence>
<dbReference type="GO" id="GO:0008270">
    <property type="term" value="F:zinc ion binding"/>
    <property type="evidence" value="ECO:0007669"/>
    <property type="project" value="UniProtKB-UniRule"/>
</dbReference>
<comment type="similarity">
    <text evidence="2 6">Belongs to the KduI family.</text>
</comment>
<feature type="binding site" evidence="6">
    <location>
        <position position="196"/>
    </location>
    <ligand>
        <name>Zn(2+)</name>
        <dbReference type="ChEBI" id="CHEBI:29105"/>
    </ligand>
</feature>
<dbReference type="HAMAP" id="MF_00687">
    <property type="entry name" value="KduI"/>
    <property type="match status" value="1"/>
</dbReference>
<dbReference type="NCBIfam" id="NF002091">
    <property type="entry name" value="PRK00924.1"/>
    <property type="match status" value="1"/>
</dbReference>
<organism evidence="7 8">
    <name type="scientific">Pedobacter cryophilus</name>
    <dbReference type="NCBI Taxonomy" id="2571271"/>
    <lineage>
        <taxon>Bacteria</taxon>
        <taxon>Pseudomonadati</taxon>
        <taxon>Bacteroidota</taxon>
        <taxon>Sphingobacteriia</taxon>
        <taxon>Sphingobacteriales</taxon>
        <taxon>Sphingobacteriaceae</taxon>
        <taxon>Pedobacter</taxon>
    </lineage>
</organism>
<comment type="function">
    <text evidence="6">Catalyzes the isomerization of 5-dehydro-4-deoxy-D-glucuronate to 3-deoxy-D-glycero-2,5-hexodiulosonate.</text>
</comment>
<comment type="pathway">
    <text evidence="6">Glycan metabolism; pectin degradation; 2-dehydro-3-deoxy-D-gluconate from pectin: step 4/5.</text>
</comment>
<evidence type="ECO:0000313" key="7">
    <source>
        <dbReference type="EMBL" id="TKC00497.1"/>
    </source>
</evidence>
<dbReference type="InterPro" id="IPR014710">
    <property type="entry name" value="RmlC-like_jellyroll"/>
</dbReference>
<reference evidence="7 8" key="1">
    <citation type="submission" date="2019-04" db="EMBL/GenBank/DDBJ databases">
        <title>Pedobacter sp. AR-3-17 sp. nov., isolated from Arctic soil.</title>
        <authorList>
            <person name="Dahal R.H."/>
            <person name="Kim D.-U."/>
        </authorList>
    </citation>
    <scope>NUCLEOTIDE SEQUENCE [LARGE SCALE GENOMIC DNA]</scope>
    <source>
        <strain evidence="7 8">AR-3-17</strain>
    </source>
</reference>
<comment type="caution">
    <text evidence="7">The sequence shown here is derived from an EMBL/GenBank/DDBJ whole genome shotgun (WGS) entry which is preliminary data.</text>
</comment>
<gene>
    <name evidence="6 7" type="primary">kduI</name>
    <name evidence="7" type="ORF">FA046_02120</name>
</gene>
<evidence type="ECO:0000256" key="3">
    <source>
        <dbReference type="ARBA" id="ARBA00022723"/>
    </source>
</evidence>
<dbReference type="Pfam" id="PF04962">
    <property type="entry name" value="KduI"/>
    <property type="match status" value="1"/>
</dbReference>
<sequence>MKQRYHNSQKEVKGMNTAELREQFLIEELMKNGEVVFTYSHYDRIIVGGAVPTTKALALENYPMLKADFFLERRELGVINVGGEGSITVDGTTYDVAKKDCLYISRGSKEVSFTSVSASEPAQFYILSAPAHKEYPTTLMKEAAATPVVLGSADTSNHRTIHKYIYADGIQSCQLVMGLTTLTTGSVWNTMPSHTHDRRMEAYFYFDLAEDQTLFHFMGEPQETRHLLVHNHQAIISPPWSIHSGCGTASYSFIWGMGGENQDYGDMDIIKITDIK</sequence>
<dbReference type="SUPFAM" id="SSF51182">
    <property type="entry name" value="RmlC-like cupins"/>
    <property type="match status" value="1"/>
</dbReference>
<dbReference type="Gene3D" id="2.60.120.520">
    <property type="entry name" value="pectin degrading enzyme 5-keto 4- deoxyuronate isomerase, domain 1"/>
    <property type="match status" value="1"/>
</dbReference>
<dbReference type="Proteomes" id="UP000308181">
    <property type="component" value="Unassembled WGS sequence"/>
</dbReference>
<proteinExistence type="inferred from homology"/>
<comment type="cofactor">
    <cofactor evidence="6">
        <name>Zn(2+)</name>
        <dbReference type="ChEBI" id="CHEBI:29105"/>
    </cofactor>
    <text evidence="6">Binds 1 zinc ion per subunit.</text>
</comment>
<dbReference type="InterPro" id="IPR027449">
    <property type="entry name" value="KduI_N"/>
</dbReference>
<dbReference type="GO" id="GO:0019698">
    <property type="term" value="P:D-galacturonate catabolic process"/>
    <property type="evidence" value="ECO:0007669"/>
    <property type="project" value="TreeGrafter"/>
</dbReference>
<keyword evidence="5 6" id="KW-0413">Isomerase</keyword>